<proteinExistence type="inferred from homology"/>
<dbReference type="GO" id="GO:0016787">
    <property type="term" value="F:hydrolase activity"/>
    <property type="evidence" value="ECO:0007669"/>
    <property type="project" value="UniProtKB-KW"/>
</dbReference>
<keyword evidence="5" id="KW-1185">Reference proteome</keyword>
<evidence type="ECO:0000256" key="1">
    <source>
        <dbReference type="ARBA" id="ARBA00007169"/>
    </source>
</evidence>
<accession>A0A7W8BSK2</accession>
<evidence type="ECO:0000313" key="4">
    <source>
        <dbReference type="EMBL" id="MBB5128844.1"/>
    </source>
</evidence>
<sequence>MARPTILQTAGGAAVHRPRPRPDAERVLVCLSYCGGGTAPFRQWANVLPDDVELALICYPGREARFGTPFARDWTDLRDDVVRAVRGLTGRPYLLFGHSMGSWVAFETAAELERLGMTPPEALVVSGGVAPPRRREVPGDVVPRSDDSTEALVRWMRDLGQVSPAIAAEPELVKIAVDLLRADLAVSESYRYVPGSRVSVPLRVLYGTEDAAPFADVERHWRPLTDGPFQAVELPGGHFYTPDVWSTLPQWCVLPVPGSAPRAAR</sequence>
<comment type="caution">
    <text evidence="4">The sequence shown here is derived from an EMBL/GenBank/DDBJ whole genome shotgun (WGS) entry which is preliminary data.</text>
</comment>
<dbReference type="InterPro" id="IPR029058">
    <property type="entry name" value="AB_hydrolase_fold"/>
</dbReference>
<organism evidence="4 5">
    <name type="scientific">Streptomyces griseoloalbus</name>
    <dbReference type="NCBI Taxonomy" id="67303"/>
    <lineage>
        <taxon>Bacteria</taxon>
        <taxon>Bacillati</taxon>
        <taxon>Actinomycetota</taxon>
        <taxon>Actinomycetes</taxon>
        <taxon>Kitasatosporales</taxon>
        <taxon>Streptomycetaceae</taxon>
        <taxon>Streptomyces</taxon>
    </lineage>
</organism>
<dbReference type="InterPro" id="IPR001031">
    <property type="entry name" value="Thioesterase"/>
</dbReference>
<dbReference type="InterPro" id="IPR012223">
    <property type="entry name" value="TEII"/>
</dbReference>
<evidence type="ECO:0000256" key="2">
    <source>
        <dbReference type="ARBA" id="ARBA00022801"/>
    </source>
</evidence>
<gene>
    <name evidence="4" type="ORF">FHS32_005621</name>
</gene>
<evidence type="ECO:0000313" key="5">
    <source>
        <dbReference type="Proteomes" id="UP000568022"/>
    </source>
</evidence>
<dbReference type="PANTHER" id="PTHR11487">
    <property type="entry name" value="THIOESTERASE"/>
    <property type="match status" value="1"/>
</dbReference>
<dbReference type="GO" id="GO:0008610">
    <property type="term" value="P:lipid biosynthetic process"/>
    <property type="evidence" value="ECO:0007669"/>
    <property type="project" value="TreeGrafter"/>
</dbReference>
<reference evidence="4 5" key="1">
    <citation type="submission" date="2020-08" db="EMBL/GenBank/DDBJ databases">
        <title>Genomic Encyclopedia of Type Strains, Phase III (KMG-III): the genomes of soil and plant-associated and newly described type strains.</title>
        <authorList>
            <person name="Whitman W."/>
        </authorList>
    </citation>
    <scope>NUCLEOTIDE SEQUENCE [LARGE SCALE GENOMIC DNA]</scope>
    <source>
        <strain evidence="4 5">CECT 3226</strain>
    </source>
</reference>
<dbReference type="SMART" id="SM00824">
    <property type="entry name" value="PKS_TE"/>
    <property type="match status" value="1"/>
</dbReference>
<dbReference type="Gene3D" id="3.40.50.1820">
    <property type="entry name" value="alpha/beta hydrolase"/>
    <property type="match status" value="1"/>
</dbReference>
<dbReference type="InterPro" id="IPR020802">
    <property type="entry name" value="TesA-like"/>
</dbReference>
<dbReference type="Pfam" id="PF00975">
    <property type="entry name" value="Thioesterase"/>
    <property type="match status" value="1"/>
</dbReference>
<dbReference type="PANTHER" id="PTHR11487:SF0">
    <property type="entry name" value="S-ACYL FATTY ACID SYNTHASE THIOESTERASE, MEDIUM CHAIN"/>
    <property type="match status" value="1"/>
</dbReference>
<dbReference type="AlphaFoldDB" id="A0A7W8BSK2"/>
<protein>
    <submittedName>
        <fullName evidence="4">Surfactin synthase thioesterase subunit</fullName>
    </submittedName>
</protein>
<dbReference type="Proteomes" id="UP000568022">
    <property type="component" value="Unassembled WGS sequence"/>
</dbReference>
<feature type="domain" description="Thioesterase TesA-like" evidence="3">
    <location>
        <begin position="29"/>
        <end position="252"/>
    </location>
</feature>
<dbReference type="SUPFAM" id="SSF53474">
    <property type="entry name" value="alpha/beta-Hydrolases"/>
    <property type="match status" value="1"/>
</dbReference>
<dbReference type="EMBL" id="JACHJE010000015">
    <property type="protein sequence ID" value="MBB5128844.1"/>
    <property type="molecule type" value="Genomic_DNA"/>
</dbReference>
<name>A0A7W8BSK2_9ACTN</name>
<evidence type="ECO:0000259" key="3">
    <source>
        <dbReference type="SMART" id="SM00824"/>
    </source>
</evidence>
<comment type="similarity">
    <text evidence="1">Belongs to the thioesterase family.</text>
</comment>
<keyword evidence="2" id="KW-0378">Hydrolase</keyword>